<evidence type="ECO:0000256" key="2">
    <source>
        <dbReference type="ARBA" id="ARBA00011738"/>
    </source>
</evidence>
<dbReference type="PRINTS" id="PR00368">
    <property type="entry name" value="FADPNR"/>
</dbReference>
<dbReference type="Pfam" id="PF07992">
    <property type="entry name" value="Pyr_redox_2"/>
    <property type="match status" value="1"/>
</dbReference>
<evidence type="ECO:0000259" key="5">
    <source>
        <dbReference type="Pfam" id="PF07992"/>
    </source>
</evidence>
<dbReference type="OrthoDB" id="9806179at2"/>
<proteinExistence type="predicted"/>
<evidence type="ECO:0000256" key="4">
    <source>
        <dbReference type="ARBA" id="ARBA00023002"/>
    </source>
</evidence>
<dbReference type="SUPFAM" id="SSF51905">
    <property type="entry name" value="FAD/NAD(P)-binding domain"/>
    <property type="match status" value="1"/>
</dbReference>
<dbReference type="AlphaFoldDB" id="A0A3G9IZ78"/>
<dbReference type="PANTHER" id="PTHR48105">
    <property type="entry name" value="THIOREDOXIN REDUCTASE 1-RELATED-RELATED"/>
    <property type="match status" value="1"/>
</dbReference>
<accession>A0A3G9IZ78</accession>
<organism evidence="6 7">
    <name type="scientific">Paenibacillus baekrokdamisoli</name>
    <dbReference type="NCBI Taxonomy" id="1712516"/>
    <lineage>
        <taxon>Bacteria</taxon>
        <taxon>Bacillati</taxon>
        <taxon>Bacillota</taxon>
        <taxon>Bacilli</taxon>
        <taxon>Bacillales</taxon>
        <taxon>Paenibacillaceae</taxon>
        <taxon>Paenibacillus</taxon>
    </lineage>
</organism>
<evidence type="ECO:0000313" key="7">
    <source>
        <dbReference type="Proteomes" id="UP000275368"/>
    </source>
</evidence>
<keyword evidence="4" id="KW-0560">Oxidoreductase</keyword>
<dbReference type="RefSeq" id="WP_125666627.1">
    <property type="nucleotide sequence ID" value="NZ_AP019308.1"/>
</dbReference>
<protein>
    <submittedName>
        <fullName evidence="6">Pyridine nucleotide-disulfide oxidoreductase</fullName>
    </submittedName>
</protein>
<sequence length="306" mass="33126">MRFDCIIIGGGIAGLQAAIQLGRYAMHSVLVIDSSDGRSSICLSYRNLLGYPEGVSGMDLRRIGMNQASSYGVQFTQDKVINAQSMQDGSFLIHGDKDNSTYEAATLLLATGVMDRFPELPGLRECLGLTVFVCPDCDGFKVKDRATLVLGSGDTGANMALTLRAWTSYLLYINHEHTVKSVSSELLDALENAGIGYLKAHIQHILAARGSIQSVVMQDGLRIDAERAFLAFGGNEVRSTLADQLGAHLHENMHILTHPRSKMTSIPNLWAAGDVAVHSEQVTIAMGEGSQAAIWIHKALLERRNG</sequence>
<name>A0A3G9IZ78_9BACL</name>
<keyword evidence="3" id="KW-0285">Flavoprotein</keyword>
<dbReference type="InterPro" id="IPR050097">
    <property type="entry name" value="Ferredoxin-NADP_redctase_2"/>
</dbReference>
<keyword evidence="7" id="KW-1185">Reference proteome</keyword>
<comment type="subunit">
    <text evidence="2">Homodimer.</text>
</comment>
<feature type="domain" description="FAD/NAD(P)-binding" evidence="5">
    <location>
        <begin position="3"/>
        <end position="289"/>
    </location>
</feature>
<comment type="cofactor">
    <cofactor evidence="1">
        <name>FAD</name>
        <dbReference type="ChEBI" id="CHEBI:57692"/>
    </cofactor>
</comment>
<dbReference type="InterPro" id="IPR036188">
    <property type="entry name" value="FAD/NAD-bd_sf"/>
</dbReference>
<dbReference type="EMBL" id="AP019308">
    <property type="protein sequence ID" value="BBH23582.1"/>
    <property type="molecule type" value="Genomic_DNA"/>
</dbReference>
<dbReference type="InterPro" id="IPR023753">
    <property type="entry name" value="FAD/NAD-binding_dom"/>
</dbReference>
<evidence type="ECO:0000313" key="6">
    <source>
        <dbReference type="EMBL" id="BBH23582.1"/>
    </source>
</evidence>
<evidence type="ECO:0000256" key="1">
    <source>
        <dbReference type="ARBA" id="ARBA00001974"/>
    </source>
</evidence>
<evidence type="ECO:0000256" key="3">
    <source>
        <dbReference type="ARBA" id="ARBA00022630"/>
    </source>
</evidence>
<dbReference type="GO" id="GO:0016491">
    <property type="term" value="F:oxidoreductase activity"/>
    <property type="evidence" value="ECO:0007669"/>
    <property type="project" value="UniProtKB-KW"/>
</dbReference>
<dbReference type="Proteomes" id="UP000275368">
    <property type="component" value="Chromosome"/>
</dbReference>
<dbReference type="Gene3D" id="3.50.50.60">
    <property type="entry name" value="FAD/NAD(P)-binding domain"/>
    <property type="match status" value="2"/>
</dbReference>
<dbReference type="PRINTS" id="PR00469">
    <property type="entry name" value="PNDRDTASEII"/>
</dbReference>
<gene>
    <name evidence="6" type="ORF">Back11_49270</name>
</gene>
<dbReference type="KEGG" id="pbk:Back11_49270"/>
<reference evidence="6 7" key="1">
    <citation type="submission" date="2018-11" db="EMBL/GenBank/DDBJ databases">
        <title>Complete genome sequence of Paenibacillus baekrokdamisoli strain KCTC 33723.</title>
        <authorList>
            <person name="Kang S.W."/>
            <person name="Lee K.C."/>
            <person name="Kim K.K."/>
            <person name="Kim J.S."/>
            <person name="Kim D.S."/>
            <person name="Ko S.H."/>
            <person name="Yang S.H."/>
            <person name="Lee J.S."/>
        </authorList>
    </citation>
    <scope>NUCLEOTIDE SEQUENCE [LARGE SCALE GENOMIC DNA]</scope>
    <source>
        <strain evidence="6 7">KCTC 33723</strain>
    </source>
</reference>